<proteinExistence type="predicted"/>
<feature type="region of interest" description="Disordered" evidence="1">
    <location>
        <begin position="1"/>
        <end position="35"/>
    </location>
</feature>
<protein>
    <recommendedName>
        <fullName evidence="4">Serine/threonine protein kinase</fullName>
    </recommendedName>
</protein>
<organism evidence="2 3">
    <name type="scientific">Streptomyces europaeiscabiei</name>
    <dbReference type="NCBI Taxonomy" id="146819"/>
    <lineage>
        <taxon>Bacteria</taxon>
        <taxon>Bacillati</taxon>
        <taxon>Actinomycetota</taxon>
        <taxon>Actinomycetes</taxon>
        <taxon>Kitasatosporales</taxon>
        <taxon>Streptomycetaceae</taxon>
        <taxon>Streptomyces</taxon>
    </lineage>
</organism>
<feature type="non-terminal residue" evidence="2">
    <location>
        <position position="1"/>
    </location>
</feature>
<comment type="caution">
    <text evidence="2">The sequence shown here is derived from an EMBL/GenBank/DDBJ whole genome shotgun (WGS) entry which is preliminary data.</text>
</comment>
<evidence type="ECO:0008006" key="4">
    <source>
        <dbReference type="Google" id="ProtNLM"/>
    </source>
</evidence>
<feature type="compositionally biased region" description="Low complexity" evidence="1">
    <location>
        <begin position="1"/>
        <end position="18"/>
    </location>
</feature>
<name>A0ABU4NRM4_9ACTN</name>
<evidence type="ECO:0000313" key="2">
    <source>
        <dbReference type="EMBL" id="MDX3705730.1"/>
    </source>
</evidence>
<reference evidence="2 3" key="1">
    <citation type="journal article" date="2023" name="Microb. Genom.">
        <title>Mesoterricola silvestris gen. nov., sp. nov., Mesoterricola sediminis sp. nov., Geothrix oryzae sp. nov., Geothrix edaphica sp. nov., Geothrix rubra sp. nov., and Geothrix limicola sp. nov., six novel members of Acidobacteriota isolated from soils.</title>
        <authorList>
            <person name="Weisberg A.J."/>
            <person name="Pearce E."/>
            <person name="Kramer C.G."/>
            <person name="Chang J.H."/>
            <person name="Clarke C.R."/>
        </authorList>
    </citation>
    <scope>NUCLEOTIDE SEQUENCE [LARGE SCALE GENOMIC DNA]</scope>
    <source>
        <strain evidence="2 3">ID09-01A</strain>
    </source>
</reference>
<accession>A0ABU4NRM4</accession>
<keyword evidence="3" id="KW-1185">Reference proteome</keyword>
<dbReference type="Proteomes" id="UP001271274">
    <property type="component" value="Unassembled WGS sequence"/>
</dbReference>
<dbReference type="EMBL" id="JARAYU010000020">
    <property type="protein sequence ID" value="MDX3705730.1"/>
    <property type="molecule type" value="Genomic_DNA"/>
</dbReference>
<evidence type="ECO:0000313" key="3">
    <source>
        <dbReference type="Proteomes" id="UP001271274"/>
    </source>
</evidence>
<evidence type="ECO:0000256" key="1">
    <source>
        <dbReference type="SAM" id="MobiDB-lite"/>
    </source>
</evidence>
<sequence length="123" mass="13276">PAAEPTPNAPSSSASTASHDQTGRPGQTPGPWFHDPRYISDENTSIGFAPDEGVMYVWATKPEWDQSTREDWGQTAAGVACRTILTESRARLEWRYAQYAVAVLDGAGGTDFLRWGSVGNCAS</sequence>
<gene>
    <name evidence="2" type="ORF">PV662_39505</name>
</gene>